<evidence type="ECO:0000313" key="2">
    <source>
        <dbReference type="Proteomes" id="UP000268007"/>
    </source>
</evidence>
<dbReference type="InterPro" id="IPR045738">
    <property type="entry name" value="DUF6088"/>
</dbReference>
<gene>
    <name evidence="1" type="ORF">BDD43_4337</name>
</gene>
<accession>A0A495J554</accession>
<dbReference type="OrthoDB" id="9798200at2"/>
<name>A0A495J554_9SPHI</name>
<dbReference type="RefSeq" id="WP_121199532.1">
    <property type="nucleotide sequence ID" value="NZ_RBKU01000001.1"/>
</dbReference>
<dbReference type="EMBL" id="RBKU01000001">
    <property type="protein sequence ID" value="RKR84110.1"/>
    <property type="molecule type" value="Genomic_DNA"/>
</dbReference>
<protein>
    <submittedName>
        <fullName evidence="1">Uncharacterized protein</fullName>
    </submittedName>
</protein>
<evidence type="ECO:0000313" key="1">
    <source>
        <dbReference type="EMBL" id="RKR84110.1"/>
    </source>
</evidence>
<dbReference type="AlphaFoldDB" id="A0A495J554"/>
<organism evidence="1 2">
    <name type="scientific">Mucilaginibacter gracilis</name>
    <dbReference type="NCBI Taxonomy" id="423350"/>
    <lineage>
        <taxon>Bacteria</taxon>
        <taxon>Pseudomonadati</taxon>
        <taxon>Bacteroidota</taxon>
        <taxon>Sphingobacteriia</taxon>
        <taxon>Sphingobacteriales</taxon>
        <taxon>Sphingobacteriaceae</taxon>
        <taxon>Mucilaginibacter</taxon>
    </lineage>
</organism>
<sequence length="198" mass="22039">MNSTHQLIANKISRLAAGELAFPTDFRGMGSEDAIKMSLSRHTKENRLERLGHGVYLKAGKTAKIPAPETVAMAIARKDRVRIRPDGQLALFQLGLIESRPDELIYLTDGEPRSIKIGEQRLIFKSTTAKKLSLSDTTSGLLVLALDELGKDKVTDKLLAQITDKLSAIDKNKWTKDLQLASGWIYNLLHKLYQQTAK</sequence>
<dbReference type="Proteomes" id="UP000268007">
    <property type="component" value="Unassembled WGS sequence"/>
</dbReference>
<reference evidence="1 2" key="1">
    <citation type="submission" date="2018-10" db="EMBL/GenBank/DDBJ databases">
        <title>Genomic Encyclopedia of Archaeal and Bacterial Type Strains, Phase II (KMG-II): from individual species to whole genera.</title>
        <authorList>
            <person name="Goeker M."/>
        </authorList>
    </citation>
    <scope>NUCLEOTIDE SEQUENCE [LARGE SCALE GENOMIC DNA]</scope>
    <source>
        <strain evidence="1 2">DSM 18602</strain>
    </source>
</reference>
<dbReference type="Pfam" id="PF19570">
    <property type="entry name" value="DUF6088"/>
    <property type="match status" value="1"/>
</dbReference>
<keyword evidence="2" id="KW-1185">Reference proteome</keyword>
<comment type="caution">
    <text evidence="1">The sequence shown here is derived from an EMBL/GenBank/DDBJ whole genome shotgun (WGS) entry which is preliminary data.</text>
</comment>
<proteinExistence type="predicted"/>